<dbReference type="EMBL" id="JAPFFF010000004">
    <property type="protein sequence ID" value="KAK8890775.1"/>
    <property type="molecule type" value="Genomic_DNA"/>
</dbReference>
<name>A0ABR2KHZ1_9EUKA</name>
<evidence type="ECO:0000313" key="3">
    <source>
        <dbReference type="Proteomes" id="UP001470230"/>
    </source>
</evidence>
<feature type="domain" description="DNA replication complex GINS protein PSF3 N-terminal" evidence="1">
    <location>
        <begin position="6"/>
        <end position="57"/>
    </location>
</feature>
<dbReference type="Gene3D" id="1.20.58.2050">
    <property type="match status" value="1"/>
</dbReference>
<dbReference type="PANTHER" id="PTHR22768:SF0">
    <property type="entry name" value="DNA REPLICATION COMPLEX GINS PROTEIN PSF3"/>
    <property type="match status" value="1"/>
</dbReference>
<evidence type="ECO:0000259" key="1">
    <source>
        <dbReference type="Pfam" id="PF22466"/>
    </source>
</evidence>
<comment type="caution">
    <text evidence="2">The sequence shown here is derived from an EMBL/GenBank/DDBJ whole genome shotgun (WGS) entry which is preliminary data.</text>
</comment>
<reference evidence="2 3" key="1">
    <citation type="submission" date="2024-04" db="EMBL/GenBank/DDBJ databases">
        <title>Tritrichomonas musculus Genome.</title>
        <authorList>
            <person name="Alves-Ferreira E."/>
            <person name="Grigg M."/>
            <person name="Lorenzi H."/>
            <person name="Galac M."/>
        </authorList>
    </citation>
    <scope>NUCLEOTIDE SEQUENCE [LARGE SCALE GENOMIC DNA]</scope>
    <source>
        <strain evidence="2 3">EAF2021</strain>
    </source>
</reference>
<dbReference type="PANTHER" id="PTHR22768">
    <property type="entry name" value="DNA REPLICATION COMPLEX GINS PROTEIN PSF3"/>
    <property type="match status" value="1"/>
</dbReference>
<dbReference type="InterPro" id="IPR055221">
    <property type="entry name" value="PSF3_N"/>
</dbReference>
<keyword evidence="3" id="KW-1185">Reference proteome</keyword>
<dbReference type="InterPro" id="IPR038437">
    <property type="entry name" value="GINS_Psf3_sf"/>
</dbReference>
<dbReference type="Pfam" id="PF22466">
    <property type="entry name" value="PSF3_N"/>
    <property type="match status" value="1"/>
</dbReference>
<dbReference type="SUPFAM" id="SSF160059">
    <property type="entry name" value="PriA/YqbF domain"/>
    <property type="match status" value="1"/>
</dbReference>
<protein>
    <recommendedName>
        <fullName evidence="1">DNA replication complex GINS protein PSF3 N-terminal domain-containing protein</fullName>
    </recommendedName>
</protein>
<dbReference type="Proteomes" id="UP001470230">
    <property type="component" value="Unassembled WGS sequence"/>
</dbReference>
<accession>A0ABR2KHZ1</accession>
<gene>
    <name evidence="2" type="ORF">M9Y10_027974</name>
</gene>
<evidence type="ECO:0000313" key="2">
    <source>
        <dbReference type="EMBL" id="KAK8890775.1"/>
    </source>
</evidence>
<dbReference type="CDD" id="cd21693">
    <property type="entry name" value="GINS_B_Psf3"/>
    <property type="match status" value="1"/>
</dbReference>
<dbReference type="InterPro" id="IPR010492">
    <property type="entry name" value="GINS_Psf3"/>
</dbReference>
<organism evidence="2 3">
    <name type="scientific">Tritrichomonas musculus</name>
    <dbReference type="NCBI Taxonomy" id="1915356"/>
    <lineage>
        <taxon>Eukaryota</taxon>
        <taxon>Metamonada</taxon>
        <taxon>Parabasalia</taxon>
        <taxon>Tritrichomonadida</taxon>
        <taxon>Tritrichomonadidae</taxon>
        <taxon>Tritrichomonas</taxon>
    </lineage>
</organism>
<sequence length="164" mass="18328">MSKEEIDDFLHQEDLVPVTFLGTFEGLGFIVDPSSSNSTIPENFCANIPFWLASILADPKVKMVSIDEPQWLEKLGPGSTITEELSYEYGANIGVVAGKNDTISQLIDLCKSRTSVVINSAFKTTNRKLDRQEPVFMSEENDIIQKTRANYQSFLQWKTGSITV</sequence>
<proteinExistence type="predicted"/>